<dbReference type="PANTHER" id="PTHR32071:SF57">
    <property type="entry name" value="C4-DICARBOXYLATE TRANSPORT TRANSCRIPTIONAL REGULATORY PROTEIN DCTD"/>
    <property type="match status" value="1"/>
</dbReference>
<evidence type="ECO:0000256" key="2">
    <source>
        <dbReference type="ARBA" id="ARBA00022840"/>
    </source>
</evidence>
<accession>A0A846ITP4</accession>
<dbReference type="GO" id="GO:0043565">
    <property type="term" value="F:sequence-specific DNA binding"/>
    <property type="evidence" value="ECO:0007669"/>
    <property type="project" value="InterPro"/>
</dbReference>
<dbReference type="InterPro" id="IPR009057">
    <property type="entry name" value="Homeodomain-like_sf"/>
</dbReference>
<name>A0A846ITP4_CLOBO</name>
<organism evidence="7 8">
    <name type="scientific">Clostridium botulinum</name>
    <dbReference type="NCBI Taxonomy" id="1491"/>
    <lineage>
        <taxon>Bacteria</taxon>
        <taxon>Bacillati</taxon>
        <taxon>Bacillota</taxon>
        <taxon>Clostridia</taxon>
        <taxon>Eubacteriales</taxon>
        <taxon>Clostridiaceae</taxon>
        <taxon>Clostridium</taxon>
    </lineage>
</organism>
<evidence type="ECO:0000313" key="7">
    <source>
        <dbReference type="EMBL" id="NFG16071.1"/>
    </source>
</evidence>
<reference evidence="7 8" key="1">
    <citation type="submission" date="2019-04" db="EMBL/GenBank/DDBJ databases">
        <title>Genome sequencing of Clostridium botulinum Groups I-IV and Clostridium butyricum.</title>
        <authorList>
            <person name="Brunt J."/>
            <person name="Van Vliet A.H.M."/>
            <person name="Stringer S.C."/>
            <person name="Carter A.T."/>
            <person name="Peck M.W."/>
        </authorList>
    </citation>
    <scope>NUCLEOTIDE SEQUENCE [LARGE SCALE GENOMIC DNA]</scope>
    <source>
        <strain evidence="7 8">IFR 18/037</strain>
    </source>
</reference>
<evidence type="ECO:0000259" key="6">
    <source>
        <dbReference type="Pfam" id="PF25601"/>
    </source>
</evidence>
<evidence type="ECO:0000313" key="8">
    <source>
        <dbReference type="Proteomes" id="UP000478995"/>
    </source>
</evidence>
<dbReference type="SUPFAM" id="SSF46689">
    <property type="entry name" value="Homeodomain-like"/>
    <property type="match status" value="1"/>
</dbReference>
<dbReference type="Pfam" id="PF02954">
    <property type="entry name" value="HTH_8"/>
    <property type="match status" value="1"/>
</dbReference>
<dbReference type="EMBL" id="SWOY01000001">
    <property type="protein sequence ID" value="NFG16071.1"/>
    <property type="molecule type" value="Genomic_DNA"/>
</dbReference>
<evidence type="ECO:0000256" key="1">
    <source>
        <dbReference type="ARBA" id="ARBA00022741"/>
    </source>
</evidence>
<dbReference type="PANTHER" id="PTHR32071">
    <property type="entry name" value="TRANSCRIPTIONAL REGULATORY PROTEIN"/>
    <property type="match status" value="1"/>
</dbReference>
<dbReference type="Gene3D" id="1.10.8.60">
    <property type="match status" value="1"/>
</dbReference>
<sequence>MFGFIKIDKLEEYDLPGNVRELRNVVERDYYLSDTGTVSPHYIEKNIFLETNNEDHGNKDINIIPMGKLEKENIENAIEKCDGNLARAARLLNIG</sequence>
<evidence type="ECO:0000256" key="4">
    <source>
        <dbReference type="ARBA" id="ARBA00023163"/>
    </source>
</evidence>
<dbReference type="OrthoDB" id="5525005at2"/>
<feature type="domain" description="DNA binding HTH" evidence="5">
    <location>
        <begin position="68"/>
        <end position="95"/>
    </location>
</feature>
<dbReference type="Gene3D" id="1.10.10.60">
    <property type="entry name" value="Homeodomain-like"/>
    <property type="match status" value="1"/>
</dbReference>
<dbReference type="Proteomes" id="UP000478995">
    <property type="component" value="Unassembled WGS sequence"/>
</dbReference>
<dbReference type="Pfam" id="PF25601">
    <property type="entry name" value="AAA_lid_14"/>
    <property type="match status" value="1"/>
</dbReference>
<keyword evidence="2" id="KW-0067">ATP-binding</keyword>
<keyword evidence="1" id="KW-0547">Nucleotide-binding</keyword>
<dbReference type="InterPro" id="IPR002197">
    <property type="entry name" value="HTH_Fis"/>
</dbReference>
<evidence type="ECO:0000256" key="3">
    <source>
        <dbReference type="ARBA" id="ARBA00023015"/>
    </source>
</evidence>
<dbReference type="InterPro" id="IPR058031">
    <property type="entry name" value="AAA_lid_NorR"/>
</dbReference>
<keyword evidence="3" id="KW-0805">Transcription regulation</keyword>
<proteinExistence type="predicted"/>
<dbReference type="AlphaFoldDB" id="A0A846ITP4"/>
<protein>
    <submittedName>
        <fullName evidence="7">Fis family transcriptional regulator</fullName>
    </submittedName>
</protein>
<comment type="caution">
    <text evidence="7">The sequence shown here is derived from an EMBL/GenBank/DDBJ whole genome shotgun (WGS) entry which is preliminary data.</text>
</comment>
<keyword evidence="4" id="KW-0804">Transcription</keyword>
<feature type="domain" description="NorR-like AAA+ ATPase lid" evidence="6">
    <location>
        <begin position="8"/>
        <end position="56"/>
    </location>
</feature>
<evidence type="ECO:0000259" key="5">
    <source>
        <dbReference type="Pfam" id="PF02954"/>
    </source>
</evidence>
<gene>
    <name evidence="7" type="ORF">FC794_04515</name>
</gene>